<protein>
    <submittedName>
        <fullName evidence="2">Alternative protein GPR39</fullName>
    </submittedName>
</protein>
<gene>
    <name evidence="2" type="primary">GPR39</name>
</gene>
<dbReference type="OrthoDB" id="6088609at2759"/>
<feature type="region of interest" description="Disordered" evidence="1">
    <location>
        <begin position="52"/>
        <end position="87"/>
    </location>
</feature>
<reference evidence="2" key="1">
    <citation type="journal article" date="2013" name="PLoS ONE">
        <title>Direct detection of alternative open reading frames translation products in human significantly expands the proteome.</title>
        <authorList>
            <person name="Vanderperre B."/>
            <person name="Lucier J.-F."/>
            <person name="Motard J."/>
            <person name="Tremblay G."/>
            <person name="Vanderperre S."/>
            <person name="Wisztorski M."/>
            <person name="Salzet M."/>
            <person name="Boisvert F.-M."/>
            <person name="Roucou X."/>
        </authorList>
    </citation>
    <scope>NUCLEOTIDE SEQUENCE</scope>
</reference>
<evidence type="ECO:0000313" key="2">
    <source>
        <dbReference type="EMBL" id="CCQ43143.1"/>
    </source>
</evidence>
<dbReference type="EMBL" id="HF583646">
    <property type="protein sequence ID" value="CCQ43143.1"/>
    <property type="molecule type" value="Genomic_DNA"/>
</dbReference>
<proteinExistence type="predicted"/>
<dbReference type="AlphaFoldDB" id="L8E9W9"/>
<feature type="region of interest" description="Disordered" evidence="1">
    <location>
        <begin position="1"/>
        <end position="37"/>
    </location>
</feature>
<feature type="compositionally biased region" description="Polar residues" evidence="1">
    <location>
        <begin position="58"/>
        <end position="68"/>
    </location>
</feature>
<organism evidence="2">
    <name type="scientific">Homo sapiens</name>
    <name type="common">Human</name>
    <dbReference type="NCBI Taxonomy" id="9606"/>
    <lineage>
        <taxon>Eukaryota</taxon>
        <taxon>Metazoa</taxon>
        <taxon>Chordata</taxon>
        <taxon>Craniata</taxon>
        <taxon>Vertebrata</taxon>
        <taxon>Euteleostomi</taxon>
        <taxon>Mammalia</taxon>
        <taxon>Eutheria</taxon>
        <taxon>Euarchontoglires</taxon>
        <taxon>Primates</taxon>
        <taxon>Haplorrhini</taxon>
        <taxon>Catarrhini</taxon>
        <taxon>Hominidae</taxon>
        <taxon>Homo</taxon>
    </lineage>
</organism>
<sequence>MWTGALKCRQLERKRSAARRSAPSAKRGRGGAPGAAVSLPASQEFRTFFLRPLPASPQPHTLPNLNTQAPPGPLLGWAAPASFHEST</sequence>
<name>L8E9W9_HUMAN</name>
<accession>L8E9W9</accession>
<evidence type="ECO:0000256" key="1">
    <source>
        <dbReference type="SAM" id="MobiDB-lite"/>
    </source>
</evidence>
<dbReference type="ChiTaRS" id="GPR39">
    <property type="organism name" value="human"/>
</dbReference>